<name>A0A645JB80_9ZZZZ</name>
<organism evidence="1">
    <name type="scientific">bioreactor metagenome</name>
    <dbReference type="NCBI Taxonomy" id="1076179"/>
    <lineage>
        <taxon>unclassified sequences</taxon>
        <taxon>metagenomes</taxon>
        <taxon>ecological metagenomes</taxon>
    </lineage>
</organism>
<comment type="caution">
    <text evidence="1">The sequence shown here is derived from an EMBL/GenBank/DDBJ whole genome shotgun (WGS) entry which is preliminary data.</text>
</comment>
<evidence type="ECO:0008006" key="2">
    <source>
        <dbReference type="Google" id="ProtNLM"/>
    </source>
</evidence>
<evidence type="ECO:0000313" key="1">
    <source>
        <dbReference type="EMBL" id="MPN60392.1"/>
    </source>
</evidence>
<dbReference type="SUPFAM" id="SSF52402">
    <property type="entry name" value="Adenine nucleotide alpha hydrolases-like"/>
    <property type="match status" value="1"/>
</dbReference>
<proteinExistence type="predicted"/>
<dbReference type="EMBL" id="VSSQ01135589">
    <property type="protein sequence ID" value="MPN60392.1"/>
    <property type="molecule type" value="Genomic_DNA"/>
</dbReference>
<gene>
    <name evidence="1" type="ORF">SDC9_208120</name>
</gene>
<dbReference type="Gene3D" id="3.40.50.620">
    <property type="entry name" value="HUPs"/>
    <property type="match status" value="1"/>
</dbReference>
<dbReference type="AlphaFoldDB" id="A0A645JB80"/>
<reference evidence="1" key="1">
    <citation type="submission" date="2019-08" db="EMBL/GenBank/DDBJ databases">
        <authorList>
            <person name="Kucharzyk K."/>
            <person name="Murdoch R.W."/>
            <person name="Higgins S."/>
            <person name="Loffler F."/>
        </authorList>
    </citation>
    <scope>NUCLEOTIDE SEQUENCE</scope>
</reference>
<protein>
    <recommendedName>
        <fullName evidence="2">Electron transfer flavoprotein alpha/beta-subunit N-terminal domain-containing protein</fullName>
    </recommendedName>
</protein>
<dbReference type="InterPro" id="IPR014729">
    <property type="entry name" value="Rossmann-like_a/b/a_fold"/>
</dbReference>
<accession>A0A645JB80</accession>
<sequence length="128" mass="14300">MDVPHLWNVFEMAPADEHNYKIKTKFENGYMEWEAKTPFVIGVSREICPARFVSAIGIIKAKSKPITVWGRADFDNMDDKYLGLPGSPTKAGSVMSPDLKRSSTQIKGDPTEIVSTILEKLRKNGISI</sequence>